<feature type="transmembrane region" description="Helical" evidence="6">
    <location>
        <begin position="70"/>
        <end position="87"/>
    </location>
</feature>
<evidence type="ECO:0000313" key="9">
    <source>
        <dbReference type="Proteomes" id="UP000065521"/>
    </source>
</evidence>
<comment type="subcellular location">
    <subcellularLocation>
        <location evidence="1">Cell membrane</location>
        <topology evidence="1">Multi-pass membrane protein</topology>
    </subcellularLocation>
</comment>
<dbReference type="SUPFAM" id="SSF103473">
    <property type="entry name" value="MFS general substrate transporter"/>
    <property type="match status" value="1"/>
</dbReference>
<evidence type="ECO:0000256" key="2">
    <source>
        <dbReference type="ARBA" id="ARBA00022475"/>
    </source>
</evidence>
<feature type="transmembrane region" description="Helical" evidence="6">
    <location>
        <begin position="99"/>
        <end position="119"/>
    </location>
</feature>
<dbReference type="PROSITE" id="PS50850">
    <property type="entry name" value="MFS"/>
    <property type="match status" value="1"/>
</dbReference>
<feature type="transmembrane region" description="Helical" evidence="6">
    <location>
        <begin position="267"/>
        <end position="285"/>
    </location>
</feature>
<gene>
    <name evidence="8" type="ORF">WI38_16425</name>
</gene>
<feature type="transmembrane region" description="Helical" evidence="6">
    <location>
        <begin position="291"/>
        <end position="307"/>
    </location>
</feature>
<feature type="transmembrane region" description="Helical" evidence="6">
    <location>
        <begin position="131"/>
        <end position="152"/>
    </location>
</feature>
<dbReference type="CDD" id="cd17324">
    <property type="entry name" value="MFS_NepI_like"/>
    <property type="match status" value="1"/>
</dbReference>
<proteinExistence type="predicted"/>
<dbReference type="PANTHER" id="PTHR43124:SF10">
    <property type="entry name" value="PURINE EFFLUX PUMP PBUE"/>
    <property type="match status" value="1"/>
</dbReference>
<evidence type="ECO:0000259" key="7">
    <source>
        <dbReference type="PROSITE" id="PS50850"/>
    </source>
</evidence>
<dbReference type="InterPro" id="IPR011701">
    <property type="entry name" value="MFS"/>
</dbReference>
<dbReference type="InterPro" id="IPR036259">
    <property type="entry name" value="MFS_trans_sf"/>
</dbReference>
<dbReference type="Proteomes" id="UP000065521">
    <property type="component" value="Unassembled WGS sequence"/>
</dbReference>
<feature type="transmembrane region" description="Helical" evidence="6">
    <location>
        <begin position="43"/>
        <end position="63"/>
    </location>
</feature>
<reference evidence="8 9" key="1">
    <citation type="submission" date="2015-11" db="EMBL/GenBank/DDBJ databases">
        <title>Expanding the genomic diversity of Burkholderia species for the development of highly accurate diagnostics.</title>
        <authorList>
            <person name="Sahl J."/>
            <person name="Keim P."/>
            <person name="Wagner D."/>
        </authorList>
    </citation>
    <scope>NUCLEOTIDE SEQUENCE [LARGE SCALE GENOMIC DNA]</scope>
    <source>
        <strain evidence="8 9">RF32-BP4</strain>
    </source>
</reference>
<keyword evidence="4 6" id="KW-1133">Transmembrane helix</keyword>
<keyword evidence="5 6" id="KW-0472">Membrane</keyword>
<dbReference type="Gene3D" id="1.20.1250.20">
    <property type="entry name" value="MFS general substrate transporter like domains"/>
    <property type="match status" value="2"/>
</dbReference>
<feature type="transmembrane region" description="Helical" evidence="6">
    <location>
        <begin position="237"/>
        <end position="255"/>
    </location>
</feature>
<feature type="transmembrane region" description="Helical" evidence="6">
    <location>
        <begin position="158"/>
        <end position="178"/>
    </location>
</feature>
<evidence type="ECO:0000256" key="4">
    <source>
        <dbReference type="ARBA" id="ARBA00022989"/>
    </source>
</evidence>
<dbReference type="GO" id="GO:0005886">
    <property type="term" value="C:plasma membrane"/>
    <property type="evidence" value="ECO:0007669"/>
    <property type="project" value="UniProtKB-SubCell"/>
</dbReference>
<evidence type="ECO:0000256" key="3">
    <source>
        <dbReference type="ARBA" id="ARBA00022692"/>
    </source>
</evidence>
<sequence>MKLKLFVLWATLFVIGSDGFVVAGLLQDIAAHASISVSTAGQLITVFSLVYAFCGPILASAFGNADRKNLLIAAMLVFAAGNLLIGLTSDYGVMVAGRVIAALGACILTPTVMMIAALLAPAERRGKYMSYVIGGITVATIVGVPLGTFAGHLLGYRYVFLAIAAVSVLIIVLQLAIFPRTPSPFNVPLAARLGVLKLQGAKRTLLITFLVFLGAFTVYSYVSVYFSSRANVSAGEIAEILLAFGIGGSIGNLLGGHLTDRWGARKTVFVSVSGLFLSFLLISLFGKDMPTILGLTFLWGVFGWLLAPAQQHRLVGIGRERSQLLISLNASGMYFGIGASGIAGALVIKHLGPAALTWVAAFIAVLCAVLVVAMYQDEHAALESAGTRRSS</sequence>
<dbReference type="InterPro" id="IPR020846">
    <property type="entry name" value="MFS_dom"/>
</dbReference>
<dbReference type="GO" id="GO:0022857">
    <property type="term" value="F:transmembrane transporter activity"/>
    <property type="evidence" value="ECO:0007669"/>
    <property type="project" value="InterPro"/>
</dbReference>
<dbReference type="InterPro" id="IPR050189">
    <property type="entry name" value="MFS_Efflux_Transporters"/>
</dbReference>
<dbReference type="EMBL" id="LOTN01000034">
    <property type="protein sequence ID" value="KUZ89734.1"/>
    <property type="molecule type" value="Genomic_DNA"/>
</dbReference>
<feature type="transmembrane region" description="Helical" evidence="6">
    <location>
        <begin position="328"/>
        <end position="348"/>
    </location>
</feature>
<feature type="domain" description="Major facilitator superfamily (MFS) profile" evidence="7">
    <location>
        <begin position="4"/>
        <end position="379"/>
    </location>
</feature>
<comment type="caution">
    <text evidence="8">The sequence shown here is derived from an EMBL/GenBank/DDBJ whole genome shotgun (WGS) entry which is preliminary data.</text>
</comment>
<feature type="transmembrane region" description="Helical" evidence="6">
    <location>
        <begin position="205"/>
        <end position="225"/>
    </location>
</feature>
<accession>A0A102K648</accession>
<evidence type="ECO:0000256" key="6">
    <source>
        <dbReference type="SAM" id="Phobius"/>
    </source>
</evidence>
<evidence type="ECO:0000313" key="8">
    <source>
        <dbReference type="EMBL" id="KUZ89734.1"/>
    </source>
</evidence>
<dbReference type="AlphaFoldDB" id="A0A102K648"/>
<name>A0A102K648_9BURK</name>
<dbReference type="PANTHER" id="PTHR43124">
    <property type="entry name" value="PURINE EFFLUX PUMP PBUE"/>
    <property type="match status" value="1"/>
</dbReference>
<keyword evidence="2" id="KW-1003">Cell membrane</keyword>
<feature type="transmembrane region" description="Helical" evidence="6">
    <location>
        <begin position="354"/>
        <end position="375"/>
    </location>
</feature>
<keyword evidence="3 6" id="KW-0812">Transmembrane</keyword>
<organism evidence="8 9">
    <name type="scientific">Burkholderia ubonensis</name>
    <dbReference type="NCBI Taxonomy" id="101571"/>
    <lineage>
        <taxon>Bacteria</taxon>
        <taxon>Pseudomonadati</taxon>
        <taxon>Pseudomonadota</taxon>
        <taxon>Betaproteobacteria</taxon>
        <taxon>Burkholderiales</taxon>
        <taxon>Burkholderiaceae</taxon>
        <taxon>Burkholderia</taxon>
        <taxon>Burkholderia cepacia complex</taxon>
    </lineage>
</organism>
<dbReference type="Pfam" id="PF07690">
    <property type="entry name" value="MFS_1"/>
    <property type="match status" value="1"/>
</dbReference>
<protein>
    <recommendedName>
        <fullName evidence="7">Major facilitator superfamily (MFS) profile domain-containing protein</fullName>
    </recommendedName>
</protein>
<evidence type="ECO:0000256" key="1">
    <source>
        <dbReference type="ARBA" id="ARBA00004651"/>
    </source>
</evidence>
<evidence type="ECO:0000256" key="5">
    <source>
        <dbReference type="ARBA" id="ARBA00023136"/>
    </source>
</evidence>
<dbReference type="RefSeq" id="WP_059633957.1">
    <property type="nucleotide sequence ID" value="NZ_JBGRUP010000006.1"/>
</dbReference>